<dbReference type="EMBL" id="MK053931">
    <property type="protein sequence ID" value="AZF88066.1"/>
    <property type="molecule type" value="Genomic_DNA"/>
</dbReference>
<dbReference type="Proteomes" id="UP000276370">
    <property type="component" value="Segment"/>
</dbReference>
<reference evidence="1" key="1">
    <citation type="submission" date="2018-10" db="EMBL/GenBank/DDBJ databases">
        <authorList>
            <person name="Shneider M.M."/>
            <person name="Kabilov M.R."/>
            <person name="Miroshnikov K.A."/>
        </authorList>
    </citation>
    <scope>NUCLEOTIDE SEQUENCE [LARGE SCALE GENOMIC DNA]</scope>
</reference>
<dbReference type="Pfam" id="PF23780">
    <property type="entry name" value="S-AdoMet_lyase"/>
    <property type="match status" value="1"/>
</dbReference>
<evidence type="ECO:0000313" key="2">
    <source>
        <dbReference type="Proteomes" id="UP000276370"/>
    </source>
</evidence>
<sequence length="138" mass="15259">MQILISAMRNGLSAAHNSERSCELVARIVKAGYSVEVGHGVYQETDAAEASYEVVLNVLIPHTCDVPVESLSVIIQEWAIMARENYQQDCVGVLHNGLFYLAYPGKPASLIGRFTEFPERPTGHATFIHGKWYKAVPL</sequence>
<protein>
    <submittedName>
        <fullName evidence="1">Uncharacterized protein</fullName>
    </submittedName>
</protein>
<accession>A0A3G8F1Z2</accession>
<name>A0A3G8F1Z2_9CAUD</name>
<proteinExistence type="predicted"/>
<keyword evidence="2" id="KW-1185">Reference proteome</keyword>
<gene>
    <name evidence="1" type="ORF">Arno160_gp04</name>
</gene>
<evidence type="ECO:0000313" key="1">
    <source>
        <dbReference type="EMBL" id="AZF88066.1"/>
    </source>
</evidence>
<dbReference type="InterPro" id="IPR057548">
    <property type="entry name" value="S-AdoMet_lyase-like"/>
</dbReference>
<organism evidence="1 2">
    <name type="scientific">Pectobacterium phage Arno160</name>
    <dbReference type="NCBI Taxonomy" id="2488835"/>
    <lineage>
        <taxon>Viruses</taxon>
        <taxon>Duplodnaviria</taxon>
        <taxon>Heunggongvirae</taxon>
        <taxon>Uroviricota</taxon>
        <taxon>Caudoviricetes</taxon>
        <taxon>Autographivirales</taxon>
        <taxon>Autonotataviridae</taxon>
        <taxon>Melnykvirinae</taxon>
        <taxon>Wanjuvirus</taxon>
        <taxon>Wanjuvirus arno160</taxon>
    </lineage>
</organism>